<proteinExistence type="predicted"/>
<accession>A0A2R3IU77</accession>
<name>A0A2R3IU77_9PSED</name>
<evidence type="ECO:0000313" key="1">
    <source>
        <dbReference type="EMBL" id="AVK05187.1"/>
    </source>
</evidence>
<reference evidence="1 2" key="1">
    <citation type="submission" date="2018-02" db="EMBL/GenBank/DDBJ databases">
        <title>FDA/CDC Antimicrobial Resistant Isolate Bank Genome Sequencing.</title>
        <authorList>
            <person name="Benahmed F.H."/>
            <person name="Lutgring J.D."/>
            <person name="Yoo B."/>
            <person name="Machado M."/>
            <person name="Brown A."/>
            <person name="McAllister G."/>
            <person name="Perry A."/>
            <person name="Halpin A.L."/>
            <person name="Vavikolanu K."/>
            <person name="Ott S."/>
            <person name="Zhao X."/>
            <person name="Tallon L.J."/>
            <person name="Sadzewicz L."/>
            <person name="Aluvathingal J."/>
            <person name="Nadendla S."/>
            <person name="Voskania-kordi A."/>
            <person name="Simonyan V."/>
            <person name="Patel J."/>
            <person name="Shawar R.M."/>
        </authorList>
    </citation>
    <scope>NUCLEOTIDE SEQUENCE [LARGE SCALE GENOMIC DNA]</scope>
    <source>
        <strain evidence="1 2">AR_0356</strain>
    </source>
</reference>
<organism evidence="1 2">
    <name type="scientific">Pseudomonas paraeruginosa</name>
    <dbReference type="NCBI Taxonomy" id="2994495"/>
    <lineage>
        <taxon>Bacteria</taxon>
        <taxon>Pseudomonadati</taxon>
        <taxon>Pseudomonadota</taxon>
        <taxon>Gammaproteobacteria</taxon>
        <taxon>Pseudomonadales</taxon>
        <taxon>Pseudomonadaceae</taxon>
        <taxon>Pseudomonas</taxon>
    </lineage>
</organism>
<gene>
    <name evidence="1" type="ORF">CSB93_0733</name>
</gene>
<protein>
    <submittedName>
        <fullName evidence="1">Uncharacterized protein</fullName>
    </submittedName>
</protein>
<dbReference type="AlphaFoldDB" id="A0A2R3IU77"/>
<evidence type="ECO:0000313" key="2">
    <source>
        <dbReference type="Proteomes" id="UP000238390"/>
    </source>
</evidence>
<keyword evidence="2" id="KW-1185">Reference proteome</keyword>
<dbReference type="RefSeq" id="WP_044262594.1">
    <property type="nucleotide sequence ID" value="NZ_CP027169.1"/>
</dbReference>
<dbReference type="Proteomes" id="UP000238390">
    <property type="component" value="Chromosome"/>
</dbReference>
<dbReference type="EMBL" id="CP027169">
    <property type="protein sequence ID" value="AVK05187.1"/>
    <property type="molecule type" value="Genomic_DNA"/>
</dbReference>
<sequence>MTTITVRSSTGTYVARAKGHKTTASCTHSPRIAAERLAEKLGVPRVALELLERQDNRWIFQAVELKPGPPSHFVHLCPDCGRTHLVRIERDAPHPYCCSRQTLFIGHRNIDGGSAHES</sequence>